<dbReference type="Proteomes" id="UP000215914">
    <property type="component" value="Unassembled WGS sequence"/>
</dbReference>
<evidence type="ECO:0000313" key="1">
    <source>
        <dbReference type="EMBL" id="KAF5806979.1"/>
    </source>
</evidence>
<evidence type="ECO:0000313" key="2">
    <source>
        <dbReference type="Proteomes" id="UP000215914"/>
    </source>
</evidence>
<proteinExistence type="predicted"/>
<keyword evidence="2" id="KW-1185">Reference proteome</keyword>
<reference evidence="1" key="1">
    <citation type="journal article" date="2017" name="Nature">
        <title>The sunflower genome provides insights into oil metabolism, flowering and Asterid evolution.</title>
        <authorList>
            <person name="Badouin H."/>
            <person name="Gouzy J."/>
            <person name="Grassa C.J."/>
            <person name="Murat F."/>
            <person name="Staton S.E."/>
            <person name="Cottret L."/>
            <person name="Lelandais-Briere C."/>
            <person name="Owens G.L."/>
            <person name="Carrere S."/>
            <person name="Mayjonade B."/>
            <person name="Legrand L."/>
            <person name="Gill N."/>
            <person name="Kane N.C."/>
            <person name="Bowers J.E."/>
            <person name="Hubner S."/>
            <person name="Bellec A."/>
            <person name="Berard A."/>
            <person name="Berges H."/>
            <person name="Blanchet N."/>
            <person name="Boniface M.C."/>
            <person name="Brunel D."/>
            <person name="Catrice O."/>
            <person name="Chaidir N."/>
            <person name="Claudel C."/>
            <person name="Donnadieu C."/>
            <person name="Faraut T."/>
            <person name="Fievet G."/>
            <person name="Helmstetter N."/>
            <person name="King M."/>
            <person name="Knapp S.J."/>
            <person name="Lai Z."/>
            <person name="Le Paslier M.C."/>
            <person name="Lippi Y."/>
            <person name="Lorenzon L."/>
            <person name="Mandel J.R."/>
            <person name="Marage G."/>
            <person name="Marchand G."/>
            <person name="Marquand E."/>
            <person name="Bret-Mestries E."/>
            <person name="Morien E."/>
            <person name="Nambeesan S."/>
            <person name="Nguyen T."/>
            <person name="Pegot-Espagnet P."/>
            <person name="Pouilly N."/>
            <person name="Raftis F."/>
            <person name="Sallet E."/>
            <person name="Schiex T."/>
            <person name="Thomas J."/>
            <person name="Vandecasteele C."/>
            <person name="Vares D."/>
            <person name="Vear F."/>
            <person name="Vautrin S."/>
            <person name="Crespi M."/>
            <person name="Mangin B."/>
            <person name="Burke J.M."/>
            <person name="Salse J."/>
            <person name="Munos S."/>
            <person name="Vincourt P."/>
            <person name="Rieseberg L.H."/>
            <person name="Langlade N.B."/>
        </authorList>
    </citation>
    <scope>NUCLEOTIDE SEQUENCE</scope>
    <source>
        <tissue evidence="1">Leaves</tissue>
    </source>
</reference>
<dbReference type="EMBL" id="MNCJ02000320">
    <property type="protein sequence ID" value="KAF5806979.1"/>
    <property type="molecule type" value="Genomic_DNA"/>
</dbReference>
<accession>A0A9K3J165</accession>
<dbReference type="Gramene" id="mRNA:HanXRQr2_Chr05g0227881">
    <property type="protein sequence ID" value="mRNA:HanXRQr2_Chr05g0227881"/>
    <property type="gene ID" value="HanXRQr2_Chr05g0227881"/>
</dbReference>
<sequence length="74" mass="8754">MVQVLKVSYTRMHVEHLSLQSKDKLSLQNKVVDFTYRAHGLHMFALKWVIIKPGPGRVELTCLDLFCRFLEFYK</sequence>
<dbReference type="AlphaFoldDB" id="A0A9K3J165"/>
<comment type="caution">
    <text evidence="1">The sequence shown here is derived from an EMBL/GenBank/DDBJ whole genome shotgun (WGS) entry which is preliminary data.</text>
</comment>
<name>A0A9K3J165_HELAN</name>
<organism evidence="1 2">
    <name type="scientific">Helianthus annuus</name>
    <name type="common">Common sunflower</name>
    <dbReference type="NCBI Taxonomy" id="4232"/>
    <lineage>
        <taxon>Eukaryota</taxon>
        <taxon>Viridiplantae</taxon>
        <taxon>Streptophyta</taxon>
        <taxon>Embryophyta</taxon>
        <taxon>Tracheophyta</taxon>
        <taxon>Spermatophyta</taxon>
        <taxon>Magnoliopsida</taxon>
        <taxon>eudicotyledons</taxon>
        <taxon>Gunneridae</taxon>
        <taxon>Pentapetalae</taxon>
        <taxon>asterids</taxon>
        <taxon>campanulids</taxon>
        <taxon>Asterales</taxon>
        <taxon>Asteraceae</taxon>
        <taxon>Asteroideae</taxon>
        <taxon>Heliantheae alliance</taxon>
        <taxon>Heliantheae</taxon>
        <taxon>Helianthus</taxon>
    </lineage>
</organism>
<reference evidence="1" key="2">
    <citation type="submission" date="2020-06" db="EMBL/GenBank/DDBJ databases">
        <title>Helianthus annuus Genome sequencing and assembly Release 2.</title>
        <authorList>
            <person name="Gouzy J."/>
            <person name="Langlade N."/>
            <person name="Munos S."/>
        </authorList>
    </citation>
    <scope>NUCLEOTIDE SEQUENCE</scope>
    <source>
        <tissue evidence="1">Leaves</tissue>
    </source>
</reference>
<protein>
    <submittedName>
        <fullName evidence="1">Uncharacterized protein</fullName>
    </submittedName>
</protein>
<gene>
    <name evidence="1" type="ORF">HanXRQr2_Chr05g0227881</name>
</gene>